<accession>A0ABN4HQI5</accession>
<evidence type="ECO:0000256" key="7">
    <source>
        <dbReference type="ARBA" id="ARBA00025067"/>
    </source>
</evidence>
<dbReference type="InterPro" id="IPR024072">
    <property type="entry name" value="DHFR-like_dom_sf"/>
</dbReference>
<dbReference type="InterPro" id="IPR012259">
    <property type="entry name" value="DHFR"/>
</dbReference>
<evidence type="ECO:0000256" key="2">
    <source>
        <dbReference type="ARBA" id="ARBA00009539"/>
    </source>
</evidence>
<evidence type="ECO:0000256" key="4">
    <source>
        <dbReference type="ARBA" id="ARBA00022563"/>
    </source>
</evidence>
<dbReference type="CDD" id="cd00209">
    <property type="entry name" value="DHFR"/>
    <property type="match status" value="1"/>
</dbReference>
<dbReference type="InterPro" id="IPR001796">
    <property type="entry name" value="DHFR_dom"/>
</dbReference>
<dbReference type="PRINTS" id="PR00070">
    <property type="entry name" value="DHFR"/>
</dbReference>
<evidence type="ECO:0000256" key="6">
    <source>
        <dbReference type="ARBA" id="ARBA00023002"/>
    </source>
</evidence>
<evidence type="ECO:0000259" key="10">
    <source>
        <dbReference type="PROSITE" id="PS51330"/>
    </source>
</evidence>
<dbReference type="RefSeq" id="WP_048875685.1">
    <property type="nucleotide sequence ID" value="NZ_CP011126.1"/>
</dbReference>
<organism evidence="11 12">
    <name type="scientific">Candidatus Coxiella mudrowiae</name>
    <dbReference type="NCBI Taxonomy" id="2054173"/>
    <lineage>
        <taxon>Bacteria</taxon>
        <taxon>Pseudomonadati</taxon>
        <taxon>Pseudomonadota</taxon>
        <taxon>Gammaproteobacteria</taxon>
        <taxon>Legionellales</taxon>
        <taxon>Coxiellaceae</taxon>
        <taxon>Coxiella</taxon>
    </lineage>
</organism>
<dbReference type="PANTHER" id="PTHR48069">
    <property type="entry name" value="DIHYDROFOLATE REDUCTASE"/>
    <property type="match status" value="1"/>
</dbReference>
<keyword evidence="6 8" id="KW-0560">Oxidoreductase</keyword>
<proteinExistence type="inferred from homology"/>
<evidence type="ECO:0000313" key="12">
    <source>
        <dbReference type="Proteomes" id="UP000063965"/>
    </source>
</evidence>
<evidence type="ECO:0000256" key="3">
    <source>
        <dbReference type="ARBA" id="ARBA00012856"/>
    </source>
</evidence>
<keyword evidence="12" id="KW-1185">Reference proteome</keyword>
<dbReference type="EC" id="1.5.1.3" evidence="3 8"/>
<evidence type="ECO:0000313" key="11">
    <source>
        <dbReference type="EMBL" id="AKQ34005.1"/>
    </source>
</evidence>
<protein>
    <recommendedName>
        <fullName evidence="3 8">Dihydrofolate reductase</fullName>
        <ecNumber evidence="3 8">1.5.1.3</ecNumber>
    </recommendedName>
</protein>
<sequence>MFITLVAAMDKNRLIGQLNQLPWHLPADLAHFKSVTFGKPIIMGRKTFESIGKPLPRRRNIVISRQPGLRIEGCEIFSSVDDALNALADESEVMIIGGGCLFKETLPKAHKMILTIIEHSFEGDTYFPLWNADEWIVVSKIKHGPNENNLYAFSFLELKRKIRITKK</sequence>
<dbReference type="SUPFAM" id="SSF53597">
    <property type="entry name" value="Dihydrofolate reductase-like"/>
    <property type="match status" value="1"/>
</dbReference>
<evidence type="ECO:0000256" key="5">
    <source>
        <dbReference type="ARBA" id="ARBA00022857"/>
    </source>
</evidence>
<dbReference type="NCBIfam" id="NF008037">
    <property type="entry name" value="PRK10769.1"/>
    <property type="match status" value="1"/>
</dbReference>
<keyword evidence="4 8" id="KW-0554">One-carbon metabolism</keyword>
<dbReference type="PROSITE" id="PS51330">
    <property type="entry name" value="DHFR_2"/>
    <property type="match status" value="1"/>
</dbReference>
<dbReference type="PROSITE" id="PS00075">
    <property type="entry name" value="DHFR_1"/>
    <property type="match status" value="1"/>
</dbReference>
<dbReference type="Pfam" id="PF00186">
    <property type="entry name" value="DHFR_1"/>
    <property type="match status" value="1"/>
</dbReference>
<reference evidence="11 12" key="1">
    <citation type="journal article" date="2015" name="Genome Biol. Evol.">
        <title>Distinctive Genome Reduction Rates Revealed by Genomic Analyses of Two Coxiella-Like Endosymbionts in Ticks.</title>
        <authorList>
            <person name="Gottlieb Y."/>
            <person name="Lalzar I."/>
            <person name="Klasson L."/>
        </authorList>
    </citation>
    <scope>NUCLEOTIDE SEQUENCE [LARGE SCALE GENOMIC DNA]</scope>
    <source>
        <strain evidence="11 12">CRt</strain>
    </source>
</reference>
<dbReference type="EMBL" id="CP011126">
    <property type="protein sequence ID" value="AKQ34005.1"/>
    <property type="molecule type" value="Genomic_DNA"/>
</dbReference>
<comment type="pathway">
    <text evidence="1 8">Cofactor biosynthesis; tetrahydrofolate biosynthesis; 5,6,7,8-tetrahydrofolate from 7,8-dihydrofolate: step 1/1.</text>
</comment>
<dbReference type="InterPro" id="IPR017925">
    <property type="entry name" value="DHFR_CS"/>
</dbReference>
<dbReference type="PIRSF" id="PIRSF000194">
    <property type="entry name" value="DHFR"/>
    <property type="match status" value="1"/>
</dbReference>
<comment type="similarity">
    <text evidence="2 8 9">Belongs to the dihydrofolate reductase family.</text>
</comment>
<comment type="catalytic activity">
    <reaction evidence="8">
        <text>(6S)-5,6,7,8-tetrahydrofolate + NADP(+) = 7,8-dihydrofolate + NADPH + H(+)</text>
        <dbReference type="Rhea" id="RHEA:15009"/>
        <dbReference type="ChEBI" id="CHEBI:15378"/>
        <dbReference type="ChEBI" id="CHEBI:57451"/>
        <dbReference type="ChEBI" id="CHEBI:57453"/>
        <dbReference type="ChEBI" id="CHEBI:57783"/>
        <dbReference type="ChEBI" id="CHEBI:58349"/>
        <dbReference type="EC" id="1.5.1.3"/>
    </reaction>
</comment>
<name>A0ABN4HQI5_9COXI</name>
<dbReference type="PANTHER" id="PTHR48069:SF3">
    <property type="entry name" value="DIHYDROFOLATE REDUCTASE"/>
    <property type="match status" value="1"/>
</dbReference>
<feature type="domain" description="DHFR" evidence="10">
    <location>
        <begin position="2"/>
        <end position="160"/>
    </location>
</feature>
<dbReference type="Gene3D" id="3.40.430.10">
    <property type="entry name" value="Dihydrofolate Reductase, subunit A"/>
    <property type="match status" value="1"/>
</dbReference>
<evidence type="ECO:0000256" key="9">
    <source>
        <dbReference type="RuleBase" id="RU004474"/>
    </source>
</evidence>
<gene>
    <name evidence="11" type="primary">folA</name>
    <name evidence="11" type="ORF">CleRT_15230</name>
</gene>
<comment type="function">
    <text evidence="7 8">Key enzyme in folate metabolism. Catalyzes an essential reaction for de novo glycine and purine synthesis, and for DNA precursor synthesis.</text>
</comment>
<dbReference type="Proteomes" id="UP000063965">
    <property type="component" value="Chromosome"/>
</dbReference>
<keyword evidence="5 8" id="KW-0521">NADP</keyword>
<evidence type="ECO:0000256" key="1">
    <source>
        <dbReference type="ARBA" id="ARBA00004903"/>
    </source>
</evidence>
<evidence type="ECO:0000256" key="8">
    <source>
        <dbReference type="PIRNR" id="PIRNR000194"/>
    </source>
</evidence>